<feature type="transmembrane region" description="Helical" evidence="6">
    <location>
        <begin position="134"/>
        <end position="153"/>
    </location>
</feature>
<feature type="transmembrane region" description="Helical" evidence="6">
    <location>
        <begin position="232"/>
        <end position="253"/>
    </location>
</feature>
<dbReference type="EMBL" id="VFRP01000008">
    <property type="protein sequence ID" value="TPE51013.1"/>
    <property type="molecule type" value="Genomic_DNA"/>
</dbReference>
<dbReference type="CDD" id="cd06579">
    <property type="entry name" value="TM_PBP1_transp_AraH_like"/>
    <property type="match status" value="1"/>
</dbReference>
<evidence type="ECO:0000313" key="8">
    <source>
        <dbReference type="Proteomes" id="UP000319255"/>
    </source>
</evidence>
<reference evidence="7 8" key="1">
    <citation type="submission" date="2019-06" db="EMBL/GenBank/DDBJ databases">
        <title>A novel bacterium of genus Amaricoccus, isolated from marine sediment.</title>
        <authorList>
            <person name="Huang H."/>
            <person name="Mo K."/>
            <person name="Hu Y."/>
        </authorList>
    </citation>
    <scope>NUCLEOTIDE SEQUENCE [LARGE SCALE GENOMIC DNA]</scope>
    <source>
        <strain evidence="7 8">HB172011</strain>
    </source>
</reference>
<dbReference type="PANTHER" id="PTHR32196">
    <property type="entry name" value="ABC TRANSPORTER PERMEASE PROTEIN YPHD-RELATED-RELATED"/>
    <property type="match status" value="1"/>
</dbReference>
<feature type="transmembrane region" description="Helical" evidence="6">
    <location>
        <begin position="173"/>
        <end position="201"/>
    </location>
</feature>
<protein>
    <submittedName>
        <fullName evidence="7">ABC transporter permease</fullName>
    </submittedName>
</protein>
<dbReference type="GO" id="GO:0005886">
    <property type="term" value="C:plasma membrane"/>
    <property type="evidence" value="ECO:0007669"/>
    <property type="project" value="UniProtKB-SubCell"/>
</dbReference>
<dbReference type="RefSeq" id="WP_140454044.1">
    <property type="nucleotide sequence ID" value="NZ_VFRP01000008.1"/>
</dbReference>
<feature type="transmembrane region" description="Helical" evidence="6">
    <location>
        <begin position="80"/>
        <end position="100"/>
    </location>
</feature>
<dbReference type="Proteomes" id="UP000319255">
    <property type="component" value="Unassembled WGS sequence"/>
</dbReference>
<dbReference type="PANTHER" id="PTHR32196:SF72">
    <property type="entry name" value="RIBOSE IMPORT PERMEASE PROTEIN RBSC"/>
    <property type="match status" value="1"/>
</dbReference>
<organism evidence="7 8">
    <name type="scientific">Amaricoccus solimangrovi</name>
    <dbReference type="NCBI Taxonomy" id="2589815"/>
    <lineage>
        <taxon>Bacteria</taxon>
        <taxon>Pseudomonadati</taxon>
        <taxon>Pseudomonadota</taxon>
        <taxon>Alphaproteobacteria</taxon>
        <taxon>Rhodobacterales</taxon>
        <taxon>Paracoccaceae</taxon>
        <taxon>Amaricoccus</taxon>
    </lineage>
</organism>
<evidence type="ECO:0000256" key="6">
    <source>
        <dbReference type="SAM" id="Phobius"/>
    </source>
</evidence>
<comment type="subcellular location">
    <subcellularLocation>
        <location evidence="1">Cell membrane</location>
        <topology evidence="1">Multi-pass membrane protein</topology>
    </subcellularLocation>
</comment>
<sequence>MSATGTAQSGTTTARAARRSGAQRKLLAFASLILLVAGFSIASPNFFQLSNIMAILQAASVNGVLAVGVTLIIITGGIDLSIGTLMTFCAVMTGVVLTWGGMPLPLGIAAALATGACCGLVSGTLVAKAKIPPFIATLGMMLILKGLSLIVTGTKPIYFNDTPSFTLIAQGSLIGAVVPAFPVPNGVLVLFVVAAAVAWILGRTVLGRYTFALGSNEEAARLSGVNTDGWKIAIYALAGGIVGIGGLLIASRLNSAQPALGLGYELEAIAAVVIGGTSLSGGRGTVLGTLIGALIMAVLTNGLRVMSVAPEWQTVVTGIIIIVAVYGDQLRRGAAR</sequence>
<accession>A0A501WMK8</accession>
<feature type="transmembrane region" description="Helical" evidence="6">
    <location>
        <begin position="259"/>
        <end position="279"/>
    </location>
</feature>
<evidence type="ECO:0000256" key="3">
    <source>
        <dbReference type="ARBA" id="ARBA00022692"/>
    </source>
</evidence>
<dbReference type="AlphaFoldDB" id="A0A501WMK8"/>
<feature type="transmembrane region" description="Helical" evidence="6">
    <location>
        <begin position="312"/>
        <end position="330"/>
    </location>
</feature>
<keyword evidence="2" id="KW-1003">Cell membrane</keyword>
<evidence type="ECO:0000256" key="2">
    <source>
        <dbReference type="ARBA" id="ARBA00022475"/>
    </source>
</evidence>
<dbReference type="GO" id="GO:0022857">
    <property type="term" value="F:transmembrane transporter activity"/>
    <property type="evidence" value="ECO:0007669"/>
    <property type="project" value="InterPro"/>
</dbReference>
<evidence type="ECO:0000256" key="4">
    <source>
        <dbReference type="ARBA" id="ARBA00022989"/>
    </source>
</evidence>
<keyword evidence="5 6" id="KW-0472">Membrane</keyword>
<keyword evidence="4 6" id="KW-1133">Transmembrane helix</keyword>
<evidence type="ECO:0000313" key="7">
    <source>
        <dbReference type="EMBL" id="TPE51013.1"/>
    </source>
</evidence>
<evidence type="ECO:0000256" key="5">
    <source>
        <dbReference type="ARBA" id="ARBA00023136"/>
    </source>
</evidence>
<evidence type="ECO:0000256" key="1">
    <source>
        <dbReference type="ARBA" id="ARBA00004651"/>
    </source>
</evidence>
<gene>
    <name evidence="7" type="ORF">FJM51_10275</name>
</gene>
<keyword evidence="3 6" id="KW-0812">Transmembrane</keyword>
<feature type="transmembrane region" description="Helical" evidence="6">
    <location>
        <begin position="52"/>
        <end position="73"/>
    </location>
</feature>
<feature type="transmembrane region" description="Helical" evidence="6">
    <location>
        <begin position="26"/>
        <end position="46"/>
    </location>
</feature>
<dbReference type="OrthoDB" id="7284468at2"/>
<name>A0A501WMK8_9RHOB</name>
<dbReference type="Pfam" id="PF02653">
    <property type="entry name" value="BPD_transp_2"/>
    <property type="match status" value="1"/>
</dbReference>
<feature type="transmembrane region" description="Helical" evidence="6">
    <location>
        <begin position="106"/>
        <end position="127"/>
    </location>
</feature>
<feature type="transmembrane region" description="Helical" evidence="6">
    <location>
        <begin position="286"/>
        <end position="306"/>
    </location>
</feature>
<proteinExistence type="predicted"/>
<comment type="caution">
    <text evidence="7">The sequence shown here is derived from an EMBL/GenBank/DDBJ whole genome shotgun (WGS) entry which is preliminary data.</text>
</comment>
<dbReference type="InterPro" id="IPR001851">
    <property type="entry name" value="ABC_transp_permease"/>
</dbReference>
<keyword evidence="8" id="KW-1185">Reference proteome</keyword>